<evidence type="ECO:0000256" key="2">
    <source>
        <dbReference type="ARBA" id="ARBA00022737"/>
    </source>
</evidence>
<dbReference type="EMBL" id="JAVRIF010000009">
    <property type="protein sequence ID" value="MDT0604909.1"/>
    <property type="molecule type" value="Genomic_DNA"/>
</dbReference>
<dbReference type="InterPro" id="IPR036322">
    <property type="entry name" value="WD40_repeat_dom_sf"/>
</dbReference>
<reference evidence="4 5" key="1">
    <citation type="submission" date="2023-09" db="EMBL/GenBank/DDBJ databases">
        <authorList>
            <person name="Rey-Velasco X."/>
        </authorList>
    </citation>
    <scope>NUCLEOTIDE SEQUENCE [LARGE SCALE GENOMIC DNA]</scope>
    <source>
        <strain evidence="4 5">W431</strain>
    </source>
</reference>
<dbReference type="Gene3D" id="2.130.10.10">
    <property type="entry name" value="YVTN repeat-like/Quinoprotein amine dehydrogenase"/>
    <property type="match status" value="2"/>
</dbReference>
<dbReference type="PROSITE" id="PS50082">
    <property type="entry name" value="WD_REPEATS_2"/>
    <property type="match status" value="1"/>
</dbReference>
<gene>
    <name evidence="4" type="ORF">RM573_15005</name>
</gene>
<sequence length="338" mass="37863">MGNVLNKMKIYQTLLFVLTLLLSVLLLGCEKPNLLLANEHHQLTQAALIDGDLSNDGQYSVILDIKNNLSLWQNSNYTLIKQWPSSLFPQQQYYVVLSNNQQWLAVAGKHSVTLLSVNSKHKPLTWEVNGFDRDAEISQILINSIGNKVIIGLTEGSVVVVDITNGLRSQFALHDGPVNHLIFSDNEQKLVSASLDGQAIKWDLASGKVIWSNEQPFRITSLAFDDLSQRLFVSDALNNQTFFSLNKGQEISSLSYFERNRYFREAIFISGAKKLLTSSSKYQISLWDVMSGNEISQGEIKAYNFGSTVLDFAVNEQNDVITLSSDAVLELWPAPLFK</sequence>
<dbReference type="SUPFAM" id="SSF50978">
    <property type="entry name" value="WD40 repeat-like"/>
    <property type="match status" value="1"/>
</dbReference>
<proteinExistence type="predicted"/>
<comment type="caution">
    <text evidence="4">The sequence shown here is derived from an EMBL/GenBank/DDBJ whole genome shotgun (WGS) entry which is preliminary data.</text>
</comment>
<dbReference type="PANTHER" id="PTHR44019:SF8">
    <property type="entry name" value="POC1 CENTRIOLAR PROTEIN HOMOLOG"/>
    <property type="match status" value="1"/>
</dbReference>
<evidence type="ECO:0000313" key="5">
    <source>
        <dbReference type="Proteomes" id="UP001266357"/>
    </source>
</evidence>
<dbReference type="PANTHER" id="PTHR44019">
    <property type="entry name" value="WD REPEAT-CONTAINING PROTEIN 55"/>
    <property type="match status" value="1"/>
</dbReference>
<evidence type="ECO:0000313" key="4">
    <source>
        <dbReference type="EMBL" id="MDT0604909.1"/>
    </source>
</evidence>
<feature type="repeat" description="WD" evidence="3">
    <location>
        <begin position="171"/>
        <end position="212"/>
    </location>
</feature>
<dbReference type="PROSITE" id="PS50294">
    <property type="entry name" value="WD_REPEATS_REGION"/>
    <property type="match status" value="1"/>
</dbReference>
<dbReference type="InterPro" id="IPR015943">
    <property type="entry name" value="WD40/YVTN_repeat-like_dom_sf"/>
</dbReference>
<dbReference type="PROSITE" id="PS51257">
    <property type="entry name" value="PROKAR_LIPOPROTEIN"/>
    <property type="match status" value="1"/>
</dbReference>
<keyword evidence="2" id="KW-0677">Repeat</keyword>
<protein>
    <submittedName>
        <fullName evidence="4">WD40 repeat domain-containing protein</fullName>
    </submittedName>
</protein>
<accession>A0ABU3A417</accession>
<dbReference type="RefSeq" id="WP_311583839.1">
    <property type="nucleotide sequence ID" value="NZ_JAVRIF010000009.1"/>
</dbReference>
<organism evidence="4 5">
    <name type="scientific">Thalassotalea castellviae</name>
    <dbReference type="NCBI Taxonomy" id="3075612"/>
    <lineage>
        <taxon>Bacteria</taxon>
        <taxon>Pseudomonadati</taxon>
        <taxon>Pseudomonadota</taxon>
        <taxon>Gammaproteobacteria</taxon>
        <taxon>Alteromonadales</taxon>
        <taxon>Colwelliaceae</taxon>
        <taxon>Thalassotalea</taxon>
    </lineage>
</organism>
<evidence type="ECO:0000256" key="1">
    <source>
        <dbReference type="ARBA" id="ARBA00022574"/>
    </source>
</evidence>
<dbReference type="InterPro" id="IPR050505">
    <property type="entry name" value="WDR55/POC1"/>
</dbReference>
<dbReference type="InterPro" id="IPR001680">
    <property type="entry name" value="WD40_rpt"/>
</dbReference>
<keyword evidence="5" id="KW-1185">Reference proteome</keyword>
<dbReference type="Proteomes" id="UP001266357">
    <property type="component" value="Unassembled WGS sequence"/>
</dbReference>
<evidence type="ECO:0000256" key="3">
    <source>
        <dbReference type="PROSITE-ProRule" id="PRU00221"/>
    </source>
</evidence>
<dbReference type="SMART" id="SM00320">
    <property type="entry name" value="WD40"/>
    <property type="match status" value="3"/>
</dbReference>
<keyword evidence="1 3" id="KW-0853">WD repeat</keyword>
<name>A0ABU3A417_9GAMM</name>
<dbReference type="Pfam" id="PF00400">
    <property type="entry name" value="WD40"/>
    <property type="match status" value="1"/>
</dbReference>